<dbReference type="Proteomes" id="UP000031575">
    <property type="component" value="Unassembled WGS sequence"/>
</dbReference>
<dbReference type="PROSITE" id="PS00070">
    <property type="entry name" value="ALDEHYDE_DEHYDR_CYS"/>
    <property type="match status" value="1"/>
</dbReference>
<dbReference type="Pfam" id="PF00171">
    <property type="entry name" value="Aldedh"/>
    <property type="match status" value="1"/>
</dbReference>
<evidence type="ECO:0000256" key="2">
    <source>
        <dbReference type="ARBA" id="ARBA00023002"/>
    </source>
</evidence>
<keyword evidence="7" id="KW-0472">Membrane</keyword>
<keyword evidence="10" id="KW-1185">Reference proteome</keyword>
<feature type="domain" description="Aldehyde dehydrogenase" evidence="8">
    <location>
        <begin position="78"/>
        <end position="563"/>
    </location>
</feature>
<dbReference type="GO" id="GO:0007131">
    <property type="term" value="P:reciprocal meiotic recombination"/>
    <property type="evidence" value="ECO:0007669"/>
    <property type="project" value="EnsemblFungi"/>
</dbReference>
<proteinExistence type="inferred from homology"/>
<dbReference type="EMBL" id="AWTV01000007">
    <property type="protein sequence ID" value="KIH91507.1"/>
    <property type="molecule type" value="Genomic_DNA"/>
</dbReference>
<dbReference type="SUPFAM" id="SSF53720">
    <property type="entry name" value="ALDH-like"/>
    <property type="match status" value="1"/>
</dbReference>
<dbReference type="OrthoDB" id="310895at2759"/>
<dbReference type="InterPro" id="IPR016161">
    <property type="entry name" value="Ald_DH/histidinol_DH"/>
</dbReference>
<evidence type="ECO:0000259" key="8">
    <source>
        <dbReference type="Pfam" id="PF00171"/>
    </source>
</evidence>
<reference evidence="9 10" key="1">
    <citation type="journal article" date="2014" name="BMC Genomics">
        <title>Comparative genomics of the major fungal agents of human and animal Sporotrichosis: Sporothrix schenckii and Sporothrix brasiliensis.</title>
        <authorList>
            <person name="Teixeira M.M."/>
            <person name="de Almeida L.G."/>
            <person name="Kubitschek-Barreira P."/>
            <person name="Alves F.L."/>
            <person name="Kioshima E.S."/>
            <person name="Abadio A.K."/>
            <person name="Fernandes L."/>
            <person name="Derengowski L.S."/>
            <person name="Ferreira K.S."/>
            <person name="Souza R.C."/>
            <person name="Ruiz J.C."/>
            <person name="de Andrade N.C."/>
            <person name="Paes H.C."/>
            <person name="Nicola A.M."/>
            <person name="Albuquerque P."/>
            <person name="Gerber A.L."/>
            <person name="Martins V.P."/>
            <person name="Peconick L.D."/>
            <person name="Neto A.V."/>
            <person name="Chaucanez C.B."/>
            <person name="Silva P.A."/>
            <person name="Cunha O.L."/>
            <person name="de Oliveira F.F."/>
            <person name="dos Santos T.C."/>
            <person name="Barros A.L."/>
            <person name="Soares M.A."/>
            <person name="de Oliveira L.M."/>
            <person name="Marini M.M."/>
            <person name="Villalobos-Duno H."/>
            <person name="Cunha M.M."/>
            <person name="de Hoog S."/>
            <person name="da Silveira J.F."/>
            <person name="Henrissat B."/>
            <person name="Nino-Vega G.A."/>
            <person name="Cisalpino P.S."/>
            <person name="Mora-Montes H.M."/>
            <person name="Almeida S.R."/>
            <person name="Stajich J.E."/>
            <person name="Lopes-Bezerra L.M."/>
            <person name="Vasconcelos A.T."/>
            <person name="Felipe M.S."/>
        </authorList>
    </citation>
    <scope>NUCLEOTIDE SEQUENCE [LARGE SCALE GENOMIC DNA]</scope>
    <source>
        <strain evidence="9 10">5110</strain>
    </source>
</reference>
<feature type="active site" evidence="5">
    <location>
        <position position="316"/>
    </location>
</feature>
<comment type="similarity">
    <text evidence="1 6">Belongs to the aldehyde dehydrogenase family.</text>
</comment>
<comment type="catalytic activity">
    <reaction evidence="4">
        <text>an aldehyde + NAD(+) + H2O = a carboxylate + NADH + 2 H(+)</text>
        <dbReference type="Rhea" id="RHEA:16185"/>
        <dbReference type="ChEBI" id="CHEBI:15377"/>
        <dbReference type="ChEBI" id="CHEBI:15378"/>
        <dbReference type="ChEBI" id="CHEBI:17478"/>
        <dbReference type="ChEBI" id="CHEBI:29067"/>
        <dbReference type="ChEBI" id="CHEBI:57540"/>
        <dbReference type="ChEBI" id="CHEBI:57945"/>
        <dbReference type="EC" id="1.2.1.3"/>
    </reaction>
</comment>
<dbReference type="Gene3D" id="3.40.309.10">
    <property type="entry name" value="Aldehyde Dehydrogenase, Chain A, domain 2"/>
    <property type="match status" value="1"/>
</dbReference>
<evidence type="ECO:0000256" key="4">
    <source>
        <dbReference type="ARBA" id="ARBA00049194"/>
    </source>
</evidence>
<comment type="caution">
    <text evidence="9">The sequence shown here is derived from an EMBL/GenBank/DDBJ whole genome shotgun (WGS) entry which is preliminary data.</text>
</comment>
<dbReference type="Gene3D" id="3.40.605.10">
    <property type="entry name" value="Aldehyde Dehydrogenase, Chain A, domain 1"/>
    <property type="match status" value="1"/>
</dbReference>
<dbReference type="InterPro" id="IPR016163">
    <property type="entry name" value="Ald_DH_C"/>
</dbReference>
<dbReference type="GeneID" id="63674720"/>
<protein>
    <recommendedName>
        <fullName evidence="3">aldehyde dehydrogenase (NAD(+))</fullName>
        <ecNumber evidence="3">1.2.1.3</ecNumber>
    </recommendedName>
</protein>
<dbReference type="InterPro" id="IPR016162">
    <property type="entry name" value="Ald_DH_N"/>
</dbReference>
<evidence type="ECO:0000256" key="7">
    <source>
        <dbReference type="SAM" id="Phobius"/>
    </source>
</evidence>
<evidence type="ECO:0000256" key="5">
    <source>
        <dbReference type="PROSITE-ProRule" id="PRU10007"/>
    </source>
</evidence>
<dbReference type="VEuPathDB" id="FungiDB:SPBR_01489"/>
<dbReference type="InterPro" id="IPR029510">
    <property type="entry name" value="Ald_DH_CS_GLU"/>
</dbReference>
<dbReference type="PANTHER" id="PTHR11699">
    <property type="entry name" value="ALDEHYDE DEHYDROGENASE-RELATED"/>
    <property type="match status" value="1"/>
</dbReference>
<keyword evidence="7" id="KW-1133">Transmembrane helix</keyword>
<accession>A0A0C2J362</accession>
<dbReference type="AlphaFoldDB" id="A0A0C2J362"/>
<sequence>MVLQAVSAWLLHVDAAIEELIPLLRAWSWTFVAVGAVIVIICANRNSDRPRRYKVPLPKLPEEKRYLSSPSIKVSGSSAIQCYAPATGQFLGLVNPSTPAAIDRAVASAKAAQTVWASTTSFRDRRRVLRSLLQHVLDNQKDICRVACLDSGKLPLDAALGEVLVVAERIQWTLKHGEKALRPSSRPTNALLMPHKRNAVVYEPLGVVAALVSWNYPFHNLLAPMVSALFAGNAIVVKASEQTAWSTQYFTALMRGALVAHGYDPALVQAVVCWPATANHLTQHPDIAHVTFIGSQAVARHVATSAAQALTPVCAELGGKDPFIVLDSVGAKRLPAVAATMLRGTFQSSGQNCIGIERVIAAPGVYEPLLALVTDKVRALRIGFQDDEGDDAETDDANKYDVGAMISDANFDRLERLIDDAVNQGARLLAGGRRYTHPRFPHGHYFTPTLLADVTPGMAIAQEECFGPILCMMRAKASTAEAVLAIANAAPFGLGASVFGNEHGAEASEMDKVVKGVKAGMVAINDFATYYAVQLPFGGVGGSGYGRFAGSEGLQSLCNAKSVCADRFGWLGIRTGLPPVVQYPVRSQQGGWSFVKGLVTFGYGLSWSEKIGGLLELIRNS</sequence>
<gene>
    <name evidence="9" type="ORF">SPBR_01489</name>
</gene>
<dbReference type="HOGENOM" id="CLU_005391_1_0_1"/>
<dbReference type="EC" id="1.2.1.3" evidence="3"/>
<evidence type="ECO:0000256" key="3">
    <source>
        <dbReference type="ARBA" id="ARBA00024226"/>
    </source>
</evidence>
<dbReference type="InterPro" id="IPR015590">
    <property type="entry name" value="Aldehyde_DH_dom"/>
</dbReference>
<evidence type="ECO:0000313" key="9">
    <source>
        <dbReference type="EMBL" id="KIH91507.1"/>
    </source>
</evidence>
<dbReference type="FunFam" id="3.40.309.10:FF:000024">
    <property type="entry name" value="Betaine aldehyde dehydrogenase"/>
    <property type="match status" value="1"/>
</dbReference>
<keyword evidence="7" id="KW-0812">Transmembrane</keyword>
<keyword evidence="2 6" id="KW-0560">Oxidoreductase</keyword>
<name>A0A0C2J362_9PEZI</name>
<dbReference type="RefSeq" id="XP_040619517.1">
    <property type="nucleotide sequence ID" value="XM_040759799.1"/>
</dbReference>
<evidence type="ECO:0000256" key="1">
    <source>
        <dbReference type="ARBA" id="ARBA00009986"/>
    </source>
</evidence>
<evidence type="ECO:0000256" key="6">
    <source>
        <dbReference type="RuleBase" id="RU003345"/>
    </source>
</evidence>
<organism evidence="9 10">
    <name type="scientific">Sporothrix brasiliensis 5110</name>
    <dbReference type="NCBI Taxonomy" id="1398154"/>
    <lineage>
        <taxon>Eukaryota</taxon>
        <taxon>Fungi</taxon>
        <taxon>Dikarya</taxon>
        <taxon>Ascomycota</taxon>
        <taxon>Pezizomycotina</taxon>
        <taxon>Sordariomycetes</taxon>
        <taxon>Sordariomycetidae</taxon>
        <taxon>Ophiostomatales</taxon>
        <taxon>Ophiostomataceae</taxon>
        <taxon>Sporothrix</taxon>
    </lineage>
</organism>
<evidence type="ECO:0000313" key="10">
    <source>
        <dbReference type="Proteomes" id="UP000031575"/>
    </source>
</evidence>
<dbReference type="InterPro" id="IPR016160">
    <property type="entry name" value="Ald_DH_CS_CYS"/>
</dbReference>
<feature type="transmembrane region" description="Helical" evidence="7">
    <location>
        <begin position="26"/>
        <end position="44"/>
    </location>
</feature>
<dbReference type="GO" id="GO:0004029">
    <property type="term" value="F:aldehyde dehydrogenase (NAD+) activity"/>
    <property type="evidence" value="ECO:0007669"/>
    <property type="project" value="UniProtKB-EC"/>
</dbReference>
<dbReference type="PROSITE" id="PS00687">
    <property type="entry name" value="ALDEHYDE_DEHYDR_GLU"/>
    <property type="match status" value="1"/>
</dbReference>